<gene>
    <name evidence="1" type="ORF">GCM10023191_066610</name>
</gene>
<dbReference type="GO" id="GO:0016787">
    <property type="term" value="F:hydrolase activity"/>
    <property type="evidence" value="ECO:0007669"/>
    <property type="project" value="UniProtKB-KW"/>
</dbReference>
<protein>
    <submittedName>
        <fullName evidence="1">Dienelactone hydrolase family protein</fullName>
    </submittedName>
</protein>
<accession>A0ABP8QTX2</accession>
<sequence>MVVVTENRWIPATGAVLDAELVVPDRPQGTVVFALSSGSGHRDPDNRYIATSLGSAGLASVTTDLLTSAEAQRDVREGRLKFDIGLLTGRMEAVLEWVSADERLNGLDLGFLGADTGTAAALCTAARHSGIRTVVSSDGRPDLAADCLREVRQPTLLIVRCGDPVIIEYNRQAMELLNSDARLEIVSNVQHLFGETSTLERIARLTRDWFSAHLGRARNGR</sequence>
<organism evidence="1 2">
    <name type="scientific">Actinoallomurus oryzae</name>
    <dbReference type="NCBI Taxonomy" id="502180"/>
    <lineage>
        <taxon>Bacteria</taxon>
        <taxon>Bacillati</taxon>
        <taxon>Actinomycetota</taxon>
        <taxon>Actinomycetes</taxon>
        <taxon>Streptosporangiales</taxon>
        <taxon>Thermomonosporaceae</taxon>
        <taxon>Actinoallomurus</taxon>
    </lineage>
</organism>
<comment type="caution">
    <text evidence="1">The sequence shown here is derived from an EMBL/GenBank/DDBJ whole genome shotgun (WGS) entry which is preliminary data.</text>
</comment>
<evidence type="ECO:0000313" key="1">
    <source>
        <dbReference type="EMBL" id="GAA4507753.1"/>
    </source>
</evidence>
<evidence type="ECO:0000313" key="2">
    <source>
        <dbReference type="Proteomes" id="UP001500503"/>
    </source>
</evidence>
<dbReference type="SUPFAM" id="SSF53474">
    <property type="entry name" value="alpha/beta-Hydrolases"/>
    <property type="match status" value="1"/>
</dbReference>
<keyword evidence="1" id="KW-0378">Hydrolase</keyword>
<proteinExistence type="predicted"/>
<dbReference type="Proteomes" id="UP001500503">
    <property type="component" value="Unassembled WGS sequence"/>
</dbReference>
<reference evidence="2" key="1">
    <citation type="journal article" date="2019" name="Int. J. Syst. Evol. Microbiol.">
        <title>The Global Catalogue of Microorganisms (GCM) 10K type strain sequencing project: providing services to taxonomists for standard genome sequencing and annotation.</title>
        <authorList>
            <consortium name="The Broad Institute Genomics Platform"/>
            <consortium name="The Broad Institute Genome Sequencing Center for Infectious Disease"/>
            <person name="Wu L."/>
            <person name="Ma J."/>
        </authorList>
    </citation>
    <scope>NUCLEOTIDE SEQUENCE [LARGE SCALE GENOMIC DNA]</scope>
    <source>
        <strain evidence="2">JCM 17933</strain>
    </source>
</reference>
<dbReference type="InterPro" id="IPR029058">
    <property type="entry name" value="AB_hydrolase_fold"/>
</dbReference>
<dbReference type="Gene3D" id="3.40.50.1820">
    <property type="entry name" value="alpha/beta hydrolase"/>
    <property type="match status" value="1"/>
</dbReference>
<dbReference type="EMBL" id="BAABHF010000041">
    <property type="protein sequence ID" value="GAA4507753.1"/>
    <property type="molecule type" value="Genomic_DNA"/>
</dbReference>
<name>A0ABP8QTX2_9ACTN</name>
<keyword evidence="2" id="KW-1185">Reference proteome</keyword>